<dbReference type="EMBL" id="GBXM01083989">
    <property type="protein sequence ID" value="JAH24588.1"/>
    <property type="molecule type" value="Transcribed_RNA"/>
</dbReference>
<dbReference type="AlphaFoldDB" id="A0A0E9STD1"/>
<proteinExistence type="predicted"/>
<dbReference type="EMBL" id="GBXM01064677">
    <property type="protein sequence ID" value="JAH43900.1"/>
    <property type="molecule type" value="Transcribed_RNA"/>
</dbReference>
<evidence type="ECO:0000313" key="1">
    <source>
        <dbReference type="EMBL" id="JAH43900.1"/>
    </source>
</evidence>
<reference evidence="1" key="1">
    <citation type="submission" date="2014-11" db="EMBL/GenBank/DDBJ databases">
        <authorList>
            <person name="Amaro Gonzalez C."/>
        </authorList>
    </citation>
    <scope>NUCLEOTIDE SEQUENCE</scope>
</reference>
<sequence>MVKSQPVSRFLPFFGHTVLRVLRDCF</sequence>
<accession>A0A0E9STD1</accession>
<name>A0A0E9STD1_ANGAN</name>
<organism evidence="1">
    <name type="scientific">Anguilla anguilla</name>
    <name type="common">European freshwater eel</name>
    <name type="synonym">Muraena anguilla</name>
    <dbReference type="NCBI Taxonomy" id="7936"/>
    <lineage>
        <taxon>Eukaryota</taxon>
        <taxon>Metazoa</taxon>
        <taxon>Chordata</taxon>
        <taxon>Craniata</taxon>
        <taxon>Vertebrata</taxon>
        <taxon>Euteleostomi</taxon>
        <taxon>Actinopterygii</taxon>
        <taxon>Neopterygii</taxon>
        <taxon>Teleostei</taxon>
        <taxon>Anguilliformes</taxon>
        <taxon>Anguillidae</taxon>
        <taxon>Anguilla</taxon>
    </lineage>
</organism>
<protein>
    <submittedName>
        <fullName evidence="1">Uncharacterized protein</fullName>
    </submittedName>
</protein>
<reference evidence="1" key="2">
    <citation type="journal article" date="2015" name="Fish Shellfish Immunol.">
        <title>Early steps in the European eel (Anguilla anguilla)-Vibrio vulnificus interaction in the gills: Role of the RtxA13 toxin.</title>
        <authorList>
            <person name="Callol A."/>
            <person name="Pajuelo D."/>
            <person name="Ebbesson L."/>
            <person name="Teles M."/>
            <person name="MacKenzie S."/>
            <person name="Amaro C."/>
        </authorList>
    </citation>
    <scope>NUCLEOTIDE SEQUENCE</scope>
</reference>